<feature type="compositionally biased region" description="Low complexity" evidence="1">
    <location>
        <begin position="1"/>
        <end position="18"/>
    </location>
</feature>
<evidence type="ECO:0000313" key="3">
    <source>
        <dbReference type="Proteomes" id="UP000181969"/>
    </source>
</evidence>
<dbReference type="Proteomes" id="UP000181969">
    <property type="component" value="Unassembled WGS sequence"/>
</dbReference>
<gene>
    <name evidence="2" type="ORF">SAMN05216438_11045</name>
</gene>
<protein>
    <submittedName>
        <fullName evidence="2">Uncharacterized protein</fullName>
    </submittedName>
</protein>
<evidence type="ECO:0000256" key="1">
    <source>
        <dbReference type="SAM" id="MobiDB-lite"/>
    </source>
</evidence>
<accession>A0A1I4HT19</accession>
<proteinExistence type="predicted"/>
<feature type="region of interest" description="Disordered" evidence="1">
    <location>
        <begin position="1"/>
        <end position="20"/>
    </location>
</feature>
<organism evidence="2 3">
    <name type="scientific">Lactococcus garvieae</name>
    <dbReference type="NCBI Taxonomy" id="1363"/>
    <lineage>
        <taxon>Bacteria</taxon>
        <taxon>Bacillati</taxon>
        <taxon>Bacillota</taxon>
        <taxon>Bacilli</taxon>
        <taxon>Lactobacillales</taxon>
        <taxon>Streptococcaceae</taxon>
        <taxon>Lactococcus</taxon>
    </lineage>
</organism>
<dbReference type="EMBL" id="FOTJ01000010">
    <property type="protein sequence ID" value="SFL44937.1"/>
    <property type="molecule type" value="Genomic_DNA"/>
</dbReference>
<reference evidence="2 3" key="1">
    <citation type="submission" date="2016-10" db="EMBL/GenBank/DDBJ databases">
        <authorList>
            <person name="de Groot N.N."/>
        </authorList>
    </citation>
    <scope>NUCLEOTIDE SEQUENCE [LARGE SCALE GENOMIC DNA]</scope>
    <source>
        <strain evidence="2 3">M79</strain>
    </source>
</reference>
<name>A0A1I4HT19_9LACT</name>
<evidence type="ECO:0000313" key="2">
    <source>
        <dbReference type="EMBL" id="SFL44937.1"/>
    </source>
</evidence>
<sequence>MTYNQHNTAQHNTTQHNTTVEDRLFQLAPQRSKPRAFFRS</sequence>
<dbReference type="AlphaFoldDB" id="A0A1I4HT19"/>